<dbReference type="Proteomes" id="UP001602119">
    <property type="component" value="Unassembled WGS sequence"/>
</dbReference>
<sequence>MPKYRRLPLVLDAVQFTGDNFPDLAQFFREGYTGTLDWNDDPTTGGEILTVDGSITFEVGDWLIRGIEGEYYPIKDNVFRASYEPAA</sequence>
<accession>A0ABW6VE77</accession>
<protein>
    <submittedName>
        <fullName evidence="1">Uncharacterized protein</fullName>
    </submittedName>
</protein>
<gene>
    <name evidence="1" type="ORF">ACFY05_32740</name>
</gene>
<organism evidence="1 2">
    <name type="scientific">Microtetraspora fusca</name>
    <dbReference type="NCBI Taxonomy" id="1997"/>
    <lineage>
        <taxon>Bacteria</taxon>
        <taxon>Bacillati</taxon>
        <taxon>Actinomycetota</taxon>
        <taxon>Actinomycetes</taxon>
        <taxon>Streptosporangiales</taxon>
        <taxon>Streptosporangiaceae</taxon>
        <taxon>Microtetraspora</taxon>
    </lineage>
</organism>
<evidence type="ECO:0000313" key="1">
    <source>
        <dbReference type="EMBL" id="MFF4777611.1"/>
    </source>
</evidence>
<comment type="caution">
    <text evidence="1">The sequence shown here is derived from an EMBL/GenBank/DDBJ whole genome shotgun (WGS) entry which is preliminary data.</text>
</comment>
<evidence type="ECO:0000313" key="2">
    <source>
        <dbReference type="Proteomes" id="UP001602119"/>
    </source>
</evidence>
<reference evidence="1 2" key="1">
    <citation type="submission" date="2024-10" db="EMBL/GenBank/DDBJ databases">
        <title>The Natural Products Discovery Center: Release of the First 8490 Sequenced Strains for Exploring Actinobacteria Biosynthetic Diversity.</title>
        <authorList>
            <person name="Kalkreuter E."/>
            <person name="Kautsar S.A."/>
            <person name="Yang D."/>
            <person name="Bader C.D."/>
            <person name="Teijaro C.N."/>
            <person name="Fluegel L."/>
            <person name="Davis C.M."/>
            <person name="Simpson J.R."/>
            <person name="Lauterbach L."/>
            <person name="Steele A.D."/>
            <person name="Gui C."/>
            <person name="Meng S."/>
            <person name="Li G."/>
            <person name="Viehrig K."/>
            <person name="Ye F."/>
            <person name="Su P."/>
            <person name="Kiefer A.F."/>
            <person name="Nichols A."/>
            <person name="Cepeda A.J."/>
            <person name="Yan W."/>
            <person name="Fan B."/>
            <person name="Jiang Y."/>
            <person name="Adhikari A."/>
            <person name="Zheng C.-J."/>
            <person name="Schuster L."/>
            <person name="Cowan T.M."/>
            <person name="Smanski M.J."/>
            <person name="Chevrette M.G."/>
            <person name="De Carvalho L.P.S."/>
            <person name="Shen B."/>
        </authorList>
    </citation>
    <scope>NUCLEOTIDE SEQUENCE [LARGE SCALE GENOMIC DNA]</scope>
    <source>
        <strain evidence="1 2">NPDC001281</strain>
    </source>
</reference>
<dbReference type="EMBL" id="JBIAXI010000024">
    <property type="protein sequence ID" value="MFF4777611.1"/>
    <property type="molecule type" value="Genomic_DNA"/>
</dbReference>
<name>A0ABW6VE77_MICFU</name>
<dbReference type="RefSeq" id="WP_387346113.1">
    <property type="nucleotide sequence ID" value="NZ_JBIAXI010000024.1"/>
</dbReference>
<keyword evidence="2" id="KW-1185">Reference proteome</keyword>
<proteinExistence type="predicted"/>